<feature type="chain" id="PRO_5023521812" description="Transmembrane protein gp41" evidence="33">
    <location>
        <begin position="514"/>
        <end position="859"/>
    </location>
</feature>
<feature type="short sequence motif" description="YXXL motif; contains endocytosis signal" evidence="33">
    <location>
        <begin position="715"/>
        <end position="718"/>
    </location>
</feature>
<evidence type="ECO:0000256" key="15">
    <source>
        <dbReference type="ARBA" id="ARBA00022703"/>
    </source>
</evidence>
<feature type="disulfide bond" evidence="33">
    <location>
        <begin position="56"/>
        <end position="76"/>
    </location>
</feature>
<feature type="region of interest" description="Disordered" evidence="35">
    <location>
        <begin position="722"/>
        <end position="747"/>
    </location>
</feature>
<comment type="domain">
    <text evidence="33">The membrane proximal external region (MPER) present in gp41 is a tryptophan-rich region recognized by the antibodies 2F5, Z13, and 4E10. MPER seems to play a role in fusion.</text>
</comment>
<feature type="region of interest" description="MPER; binding to GalCer" evidence="33">
    <location>
        <begin position="665"/>
        <end position="686"/>
    </location>
</feature>
<keyword evidence="30 33" id="KW-0449">Lipoprotein</keyword>
<keyword evidence="28 33" id="KW-0325">Glycoprotein</keyword>
<organismHost>
    <name type="scientific">Homo sapiens</name>
    <name type="common">Human</name>
    <dbReference type="NCBI Taxonomy" id="9606"/>
</organismHost>
<comment type="domain">
    <text evidence="33">Some of the most genetically diverse regions of the viral genome are present in Env. They are called variable regions 1 through 5 (V1 through V5). Coreceptor usage of gp120 is determined mainly by the primary structure of the third variable region (V3) in the outer domain of gp120. The sequence of V3 determines which coreceptor, CCR5 and/or CXCR4 (corresponding to R5/macrophage, X4/T cell and R5X4/T cell and macrophage tropism), is used to trigger the fusion potential of the Env complex, and hence which cells the virus can infect. Binding to CCR5 involves a region adjacent in addition to V3.</text>
</comment>
<comment type="PTM">
    <text evidence="33">Palmitoylation of the transmembrane protein and of Env polyprotein (prior to its proteolytic cleavage) is essential for their association with host cell membrane lipid rafts. Palmitoylation is therefore required for envelope trafficking to classical lipid rafts, but not for viral replication.</text>
</comment>
<evidence type="ECO:0000256" key="12">
    <source>
        <dbReference type="ARBA" id="ARBA00022595"/>
    </source>
</evidence>
<dbReference type="Gene3D" id="1.10.287.210">
    <property type="match status" value="1"/>
</dbReference>
<evidence type="ECO:0000256" key="5">
    <source>
        <dbReference type="ARBA" id="ARBA00004578"/>
    </source>
</evidence>
<evidence type="ECO:0000256" key="3">
    <source>
        <dbReference type="ARBA" id="ARBA00004505"/>
    </source>
</evidence>
<keyword evidence="14 33" id="KW-0812">Transmembrane</keyword>
<dbReference type="GO" id="GO:0019064">
    <property type="term" value="P:fusion of virus membrane with host plasma membrane"/>
    <property type="evidence" value="ECO:0007669"/>
    <property type="project" value="UniProtKB-UniRule"/>
</dbReference>
<evidence type="ECO:0000256" key="18">
    <source>
        <dbReference type="ARBA" id="ARBA00022844"/>
    </source>
</evidence>
<comment type="subunit">
    <text evidence="32">The mature envelope protein (Env) consists of a homotrimer of non-covalently associated gp120-gp41 heterodimers. The resulting complex protrudes from the virus surface as a spike. There seems to be as few as 10 spikes on the average virion. Interacts with host CD4, CCR5 and CXCR4. Gp120 also interacts with the C-type lectins CD209/DC-SIGN and CLEC4M/DC-SIGNR (collectively referred to as DC-SIGN(R)). Gp120 and gp41 interact with GalCer. Gp120 interacts with host ITGA4/ITGB7 complex; on CD4+ T-cells, this interaction results in rapid activation of integrin ITGAL/LFA-1, which facilitates efficient cell-to-cell spreading of HIV-1. Gp120 interacts with cell-associated heparan sulfate; this interaction increases virus infectivity on permissive cells and may be involved in infection of CD4- cells.</text>
</comment>
<keyword evidence="9 33" id="KW-1032">Host cell membrane</keyword>
<dbReference type="FunFam" id="2.170.40.20:FF:000003">
    <property type="entry name" value="Envelope glycoprotein gp160"/>
    <property type="match status" value="1"/>
</dbReference>
<dbReference type="GO" id="GO:0052031">
    <property type="term" value="P:symbiont-mediated perturbation of host defense response"/>
    <property type="evidence" value="ECO:0007669"/>
    <property type="project" value="UniProtKB-UniRule"/>
</dbReference>
<keyword evidence="13 33" id="KW-0165">Cleavage on pair of basic residues</keyword>
<dbReference type="GO" id="GO:0019082">
    <property type="term" value="P:viral protein processing"/>
    <property type="evidence" value="ECO:0007669"/>
    <property type="project" value="UniProtKB-UniRule"/>
</dbReference>
<feature type="domain" description="Retroviral envelope protein GP41-like" evidence="37">
    <location>
        <begin position="533"/>
        <end position="721"/>
    </location>
</feature>
<keyword evidence="23 33" id="KW-1039">Host endosome</keyword>
<feature type="domain" description="Human immunodeficiency virus 1 envelope glycoprotein Gp120" evidence="36">
    <location>
        <begin position="143"/>
        <end position="513"/>
    </location>
</feature>
<keyword evidence="12 33" id="KW-1162">Viral penetration into host cytoplasm</keyword>
<comment type="PTM">
    <text evidence="33">Specific enzymatic cleavages in vivo yield mature proteins. Envelope glycoproteins are synthesized as a inactive precursor that is heavily N-glycosylated and processed likely by host cell furin in the Golgi to yield the mature SU and TM proteins. The cleavage site between SU and TM requires the minimal sequence [KR]-X-[KR]-R. About 2 of the 9 disulfide bonds of gp41 are reduced by P4HB/PDI, following binding to CD4 receptor.</text>
</comment>
<comment type="similarity">
    <text evidence="33">Belongs to the HIV-1 env protein family.</text>
</comment>
<dbReference type="GO" id="GO:0019062">
    <property type="term" value="P:virion attachment to host cell"/>
    <property type="evidence" value="ECO:0007669"/>
    <property type="project" value="UniProtKB-UniRule"/>
</dbReference>
<sequence>MRVKEIRKNCQRLWKWGTMLTMLLGMWMICSAAGNLWVTVYYGVPVWKEATTTLFCASDAKAYDTEVHNVWATHACVPTDPNPQEVVLGNVTENFNMWKNDMAEQMHEDIISLWDQSLKPCVKLTPLCVTLNCTDLNNTETNNTAETKYMKEEMKNCSFNVSTRMRNKMQNEYALFYKLDIVPIDNKSYTLINCNTSVITQACPKVSFEPIPIHYCAPAGFAILKCNDNKFNGTGSCTNVSTVQCTHGIRPVVSTQLLLNGSLSEDEVVIRSENITDNAKTIIVQLNTAVKINCTRPGNNTRKSIPMGPGKVIYATGEIVGNTRQAHCNLSKPQWAKTLKLVATKLREKFNNRTIAFNHSSGGDPEIVMHSFNCGGEFFYCNTTQLFNGTWNGNWTDTWNGTWNETHPTSNDTITLPCRIKQIINRWQEVGKAMYAPPIRGNITCSSNITGLLLTRDGGNQNETNGTETFRPGGGDMRDNWRSELYKYKVVKIEPLGVAPTKAKRRVVQREKRAVGMLGAMFLGFLGAAGSTMGAASITLTVQARQLLSGIVQQQNNLLRAIEAQQHMLQLTVWGIKQLQARVLAIERYLKDQQLLGIWGCSGRLICTTTVPWNASWSNKSLNEIWDNMTWMQWEKEIDNYTKLIYTLIEESQNQQEKNELDLLELDKWASLWNWFDITNWLWYIKIFIMIVGGLIGLRIVFTVLSIVNRVRQGYSPLSLQTRLPAPRGPDRPEGIEGEGGERGREGSSRLVHGFLALIWDDLRSLCLFSYHRLRDLLLIAARIVELLGRRGWEALTYWWNLLQYWIQELKNSAVSLLNATAIAVAEGTDRVIEVAQRIWRAFIHIPRRIRQGFERALL</sequence>
<evidence type="ECO:0000256" key="9">
    <source>
        <dbReference type="ARBA" id="ARBA00022511"/>
    </source>
</evidence>
<evidence type="ECO:0000256" key="32">
    <source>
        <dbReference type="ARBA" id="ARBA00062028"/>
    </source>
</evidence>
<dbReference type="GO" id="GO:0044175">
    <property type="term" value="C:host cell endosome membrane"/>
    <property type="evidence" value="ECO:0007669"/>
    <property type="project" value="UniProtKB-SubCell"/>
</dbReference>
<dbReference type="CDD" id="cd09909">
    <property type="entry name" value="HIV-1-like_HR1-HR2"/>
    <property type="match status" value="1"/>
</dbReference>
<dbReference type="GO" id="GO:1903908">
    <property type="term" value="P:positive regulation of plasma membrane raft polarization"/>
    <property type="evidence" value="ECO:0007669"/>
    <property type="project" value="UniProtKB-UniRule"/>
</dbReference>
<evidence type="ECO:0000259" key="36">
    <source>
        <dbReference type="Pfam" id="PF00516"/>
    </source>
</evidence>
<dbReference type="FunFam" id="1.10.287.210:FF:000001">
    <property type="entry name" value="Envelope glycoprotein gp160"/>
    <property type="match status" value="1"/>
</dbReference>
<dbReference type="InterPro" id="IPR000328">
    <property type="entry name" value="GP41-like"/>
</dbReference>
<keyword evidence="8 33" id="KW-1170">Fusion of virus membrane with host endosomal membrane</keyword>
<dbReference type="GO" id="GO:0055036">
    <property type="term" value="C:virion membrane"/>
    <property type="evidence" value="ECO:0007669"/>
    <property type="project" value="UniProtKB-SubCell"/>
</dbReference>
<comment type="function">
    <text evidence="33">Surface protein gp120: Attaches the virus to the host lymphoid cell by binding to the primary receptor CD4. This interaction induces a structural rearrangement creating a high affinity binding site for a chemokine coreceptor like CXCR4 and/or CCR5. Acts as a ligand for CD209/DC-SIGN and CLEC4M/DC-SIGNR, which are respectively found on dendritic cells (DCs), and on endothelial cells of liver sinusoids and lymph node sinuses. These interactions allow capture of viral particles at mucosal surfaces by these cells and subsequent transmission to permissive cells. HIV subverts the migration properties of dendritic cells to gain access to CD4+ T-cells in lymph nodes. Virus transmission to permissive T-cells occurs either in trans (without DCs infection, through viral capture and transmission), or in cis (following DCs productive infection, through the usual CD4-gp120 interaction), thereby inducing a robust infection. In trans infection, bound virions remain infectious over days and it is proposed that they are not degraded, but protected in non-lysosomal acidic organelles within the DCs close to the cell membrane thus contributing to the viral infectious potential during DCs' migration from the periphery to the lymphoid tissues. On arrival at lymphoid tissues, intact virions recycle back to DCs' cell surface allowing virus transmission to CD4+ T-cells.</text>
</comment>
<feature type="transmembrane region" description="Helical" evidence="34">
    <location>
        <begin position="681"/>
        <end position="708"/>
    </location>
</feature>
<feature type="disulfide bond" evidence="33">
    <location>
        <begin position="226"/>
        <end position="237"/>
    </location>
</feature>
<feature type="short sequence motif" description="Di-leucine internalization motif" evidence="33">
    <location>
        <begin position="858"/>
        <end position="859"/>
    </location>
</feature>
<feature type="region of interest" description="Disordered" evidence="35">
    <location>
        <begin position="456"/>
        <end position="475"/>
    </location>
</feature>
<name>A0A077H064_HV1</name>
<dbReference type="Pfam" id="PF00516">
    <property type="entry name" value="GP120"/>
    <property type="match status" value="1"/>
</dbReference>
<evidence type="ECO:0000313" key="38">
    <source>
        <dbReference type="EMBL" id="AIL84017.1"/>
    </source>
</evidence>
<dbReference type="Gene3D" id="1.20.5.490">
    <property type="entry name" value="Single helix bin"/>
    <property type="match status" value="1"/>
</dbReference>
<dbReference type="InterPro" id="IPR037527">
    <property type="entry name" value="Gp160"/>
</dbReference>
<dbReference type="SUPFAM" id="SSF58069">
    <property type="entry name" value="Virus ectodomain"/>
    <property type="match status" value="1"/>
</dbReference>
<evidence type="ECO:0000256" key="30">
    <source>
        <dbReference type="ARBA" id="ARBA00023288"/>
    </source>
</evidence>
<dbReference type="GO" id="GO:1903911">
    <property type="term" value="P:positive regulation of receptor clustering"/>
    <property type="evidence" value="ECO:0007669"/>
    <property type="project" value="UniProtKB-UniRule"/>
</dbReference>
<keyword evidence="19 33" id="KW-1043">Host membrane</keyword>
<gene>
    <name evidence="33 38" type="primary">env</name>
</gene>
<evidence type="ECO:0000256" key="17">
    <source>
        <dbReference type="ARBA" id="ARBA00022804"/>
    </source>
</evidence>
<keyword evidence="26 33" id="KW-0564">Palmitate</keyword>
<comment type="function">
    <text evidence="33">Transmembrane protein gp41: Acts as a class I viral fusion protein. Under the current model, the protein has at least 3 conformational states: pre-fusion native state, pre-hairpin intermediate state, and post-fusion hairpin state. During fusion of viral and target intracellular membranes, the coiled coil regions (heptad repeats) assume a trimer-of-hairpins structure, positioning the fusion peptide in close proximity to the C-terminal region of the ectodomain. The formation of this structure appears to drive apposition and subsequent fusion of viral and target cell membranes. Complete fusion occurs in host cell endosomes and is dynamin-dependent, however some lipid transfer might occur at the plasma membrane. The virus undergoes clathrin-dependent internalization long before endosomal fusion, thus minimizing the surface exposure of conserved viral epitopes during fusion and reducing the efficacy of inhibitors targeting these epitopes. Membranes fusion leads to delivery of the nucleocapsid into the cytoplasm.</text>
</comment>
<evidence type="ECO:0000256" key="34">
    <source>
        <dbReference type="RuleBase" id="RU363095"/>
    </source>
</evidence>
<feature type="site" description="Cleavage; by host furin" evidence="33">
    <location>
        <begin position="513"/>
        <end position="514"/>
    </location>
</feature>
<evidence type="ECO:0000256" key="10">
    <source>
        <dbReference type="ARBA" id="ARBA00022570"/>
    </source>
</evidence>
<dbReference type="GO" id="GO:0075512">
    <property type="term" value="P:clathrin-dependent endocytosis of virus by host cell"/>
    <property type="evidence" value="ECO:0007669"/>
    <property type="project" value="UniProtKB-UniRule"/>
</dbReference>
<proteinExistence type="inferred from homology"/>
<keyword evidence="11 33" id="KW-0945">Host-virus interaction</keyword>
<keyword evidence="10 33" id="KW-1165">Clathrin-mediated endocytosis of virus by host</keyword>
<comment type="function">
    <text evidence="33">Envelope glycoprotein gp160: Oligomerizes in the host endoplasmic reticulum into predominantly trimers. In a second time, gp160 transits in the host Golgi, where glycosylation is completed. The precursor is then proteolytically cleaved in the trans-Golgi and thereby activated by cellular furin or furin-like proteases to produce gp120 and gp41.</text>
</comment>
<feature type="topological domain" description="Cytoplasmic" evidence="33">
    <location>
        <begin position="709"/>
        <end position="859"/>
    </location>
</feature>
<evidence type="ECO:0000256" key="24">
    <source>
        <dbReference type="ARBA" id="ARBA00023054"/>
    </source>
</evidence>
<evidence type="ECO:0000256" key="35">
    <source>
        <dbReference type="SAM" id="MobiDB-lite"/>
    </source>
</evidence>
<dbReference type="SUPFAM" id="SSF56502">
    <property type="entry name" value="gp120 core"/>
    <property type="match status" value="2"/>
</dbReference>
<evidence type="ECO:0000256" key="7">
    <source>
        <dbReference type="ARBA" id="ARBA00022506"/>
    </source>
</evidence>
<feature type="chain" id="PRO_5023521810" description="Envelope glycoprotein gp160" evidence="33">
    <location>
        <begin position="35"/>
        <end position="859"/>
    </location>
</feature>
<keyword evidence="22 33" id="KW-1133">Transmembrane helix</keyword>
<evidence type="ECO:0000256" key="25">
    <source>
        <dbReference type="ARBA" id="ARBA00023136"/>
    </source>
</evidence>
<comment type="subcellular location">
    <subcellularLocation>
        <location evidence="3">Host cell membrane</location>
        <topology evidence="3">Peripheral membrane protein</topology>
    </subcellularLocation>
    <subcellularLocation>
        <location evidence="1">Host cell membrane</location>
        <topology evidence="1">Single-pass type I membrane protein</topology>
    </subcellularLocation>
    <subcellularLocation>
        <location evidence="2">Host endosome membrane</location>
        <topology evidence="2">Peripheral membrane protein</topology>
    </subcellularLocation>
    <subcellularLocation>
        <location evidence="5">Host endosome membrane</location>
        <topology evidence="5">Single-pass type I membrane protein</topology>
    </subcellularLocation>
    <subcellularLocation>
        <location evidence="6">Virion membrane</location>
        <topology evidence="6">Peripheral membrane protein</topology>
    </subcellularLocation>
    <subcellularLocation>
        <location evidence="4">Virion membrane</location>
        <topology evidence="4">Single-pass type I membrane protein</topology>
    </subcellularLocation>
</comment>
<keyword evidence="27 33" id="KW-1015">Disulfide bond</keyword>
<feature type="compositionally biased region" description="Polar residues" evidence="35">
    <location>
        <begin position="458"/>
        <end position="468"/>
    </location>
</feature>
<comment type="domain">
    <text evidence="33 34">The 17 amino acids long immunosuppressive region is present in many retroviral envelope proteins. Synthetic peptides derived from this relatively conserved sequence inhibit immune function in vitro and in vivo.</text>
</comment>
<feature type="region of interest" description="CD4-binding loop" evidence="33">
    <location>
        <begin position="360"/>
        <end position="370"/>
    </location>
</feature>
<feature type="coiled-coil region" evidence="33">
    <location>
        <begin position="636"/>
        <end position="670"/>
    </location>
</feature>
<dbReference type="HAMAP" id="MF_04083">
    <property type="entry name" value="HIV_ENV"/>
    <property type="match status" value="1"/>
</dbReference>
<keyword evidence="17 33" id="KW-1161">Viral attachment to host cell</keyword>
<protein>
    <recommendedName>
        <fullName evidence="33">Envelope glycoprotein gp160</fullName>
    </recommendedName>
    <alternativeName>
        <fullName evidence="33">Env polyprotein</fullName>
    </alternativeName>
    <component>
        <recommendedName>
            <fullName evidence="33">Surface protein gp120</fullName>
            <shortName evidence="33">SU</shortName>
        </recommendedName>
        <alternativeName>
            <fullName evidence="33">Glycoprotein 120</fullName>
            <shortName evidence="33">gp120</shortName>
        </alternativeName>
    </component>
    <component>
        <recommendedName>
            <fullName evidence="33">Transmembrane protein gp41</fullName>
            <shortName evidence="33">TM</shortName>
        </recommendedName>
        <alternativeName>
            <fullName evidence="33">Glycoprotein 41</fullName>
            <shortName evidence="33">gp41</shortName>
        </alternativeName>
    </component>
</protein>
<evidence type="ECO:0000256" key="22">
    <source>
        <dbReference type="ARBA" id="ARBA00022989"/>
    </source>
</evidence>
<feature type="region of interest" description="Immunosuppression" evidence="33">
    <location>
        <begin position="577"/>
        <end position="595"/>
    </location>
</feature>
<feature type="compositionally biased region" description="Basic and acidic residues" evidence="35">
    <location>
        <begin position="729"/>
        <end position="747"/>
    </location>
</feature>
<keyword evidence="29 33" id="KW-0899">Viral immunoevasion</keyword>
<dbReference type="GO" id="GO:0005198">
    <property type="term" value="F:structural molecule activity"/>
    <property type="evidence" value="ECO:0007669"/>
    <property type="project" value="UniProtKB-UniRule"/>
</dbReference>
<dbReference type="GO" id="GO:0039654">
    <property type="term" value="P:fusion of virus membrane with host endosome membrane"/>
    <property type="evidence" value="ECO:0007669"/>
    <property type="project" value="UniProtKB-UniRule"/>
</dbReference>
<comment type="domain">
    <text evidence="33">The YXXL motif is involved in determining the exact site of viral release at the surface of infected mononuclear cells and promotes endocytosis. YXXL and di-leucine endocytosis motifs interact directly or indirectly with the clathrin adapter complexes, opperate independently, and their activities are not additive.</text>
</comment>
<accession>A0A077H064</accession>
<evidence type="ECO:0000256" key="29">
    <source>
        <dbReference type="ARBA" id="ARBA00023280"/>
    </source>
</evidence>
<evidence type="ECO:0000256" key="28">
    <source>
        <dbReference type="ARBA" id="ARBA00023180"/>
    </source>
</evidence>
<evidence type="ECO:0000256" key="33">
    <source>
        <dbReference type="HAMAP-Rule" id="MF_04083"/>
    </source>
</evidence>
<dbReference type="InterPro" id="IPR000777">
    <property type="entry name" value="HIV1_Gp120"/>
</dbReference>
<dbReference type="GO" id="GO:0019031">
    <property type="term" value="C:viral envelope"/>
    <property type="evidence" value="ECO:0007669"/>
    <property type="project" value="UniProtKB-KW"/>
</dbReference>
<dbReference type="FunFam" id="2.170.40.20:FF:000001">
    <property type="entry name" value="Envelope glycoprotein gp160"/>
    <property type="match status" value="1"/>
</dbReference>
<evidence type="ECO:0000256" key="8">
    <source>
        <dbReference type="ARBA" id="ARBA00022510"/>
    </source>
</evidence>
<feature type="chain" id="PRO_5023521811" description="Surface protein gp120" evidence="33">
    <location>
        <begin position="35"/>
        <end position="513"/>
    </location>
</feature>
<evidence type="ECO:0000256" key="6">
    <source>
        <dbReference type="ARBA" id="ARBA00004650"/>
    </source>
</evidence>
<evidence type="ECO:0000256" key="4">
    <source>
        <dbReference type="ARBA" id="ARBA00004563"/>
    </source>
</evidence>
<keyword evidence="7 33" id="KW-1168">Fusion of virus membrane with host membrane</keyword>
<comment type="miscellaneous">
    <text evidence="33">Inhibitors targeting HIV-1 viral envelope proteins are used as antiretroviral drugs. Attachment of virions to the cell surface via non-specific interactions and CD4 binding can be blocked by inhibitors that include cyanovirin-N, cyclotriazadisulfonamide analogs, PRO 2000, TNX 355 and PRO 542. In addition, BMS 806 can block CD4-induced conformational changes. Env interactions with the coreceptor molecules can be targeted by CCR5 antagonists including SCH-D, maraviroc (UK 427857) and aplaviroc (GW 873140), and the CXCR4 antagonist AMD 070. Fusion of viral and cellular membranes can be inhibited by peptides such as enfuvirtide and tifuvirtide (T 1249). Resistance to inhibitors associated with mutations in Env are observed. Most of the time, single mutations confer only a modest reduction in drug susceptibility. Combination of several mutations is usually required to develop a high-level drug resistance.</text>
</comment>
<evidence type="ECO:0000256" key="23">
    <source>
        <dbReference type="ARBA" id="ARBA00023046"/>
    </source>
</evidence>
<evidence type="ECO:0000259" key="37">
    <source>
        <dbReference type="Pfam" id="PF00517"/>
    </source>
</evidence>
<comment type="domain">
    <text evidence="33">The CD4-binding region is targeted by the antibody b12.</text>
</comment>
<evidence type="ECO:0000256" key="14">
    <source>
        <dbReference type="ARBA" id="ARBA00022692"/>
    </source>
</evidence>
<feature type="lipid moiety-binding region" description="S-palmitoyl cysteine; by host" evidence="33">
    <location>
        <position position="767"/>
    </location>
</feature>
<feature type="disulfide bond" evidence="33">
    <location>
        <begin position="216"/>
        <end position="245"/>
    </location>
</feature>
<dbReference type="FunFam" id="1.20.5.490:FF:000001">
    <property type="entry name" value="Envelope glycoprotein gp160"/>
    <property type="match status" value="1"/>
</dbReference>
<comment type="subunit">
    <text evidence="33">The mature envelope protein (Env) consists of a homotrimer of non-covalently associated gp120-gp41 heterodimers. The resulting complex protrudes from the virus surface as a spike. There seems to be as few as 10 spikes on the average virion. Surface protein gp120 interacts with host CD4, CCR5 and CXCR4. Gp120 also interacts with the C-type lectins CD209/DC-SIGN and CLEC4M/DC-SIGNR (collectively referred to as DC-SIGN(R)). Gp120 and gp41 interact with GalCer. Gp120 interacts with host ITGA4/ITGB7 complex; on CD4+ T-cells, this interaction results in rapid activation of integrin ITGAL/LFA-1, which facilitates efficient cell-to-cell spreading of HIV-1. Gp120 interacts with cell-associated heparan sulfate; this interaction increases virus infectivity on permissive cells and may be involved in infection of CD4- cells.</text>
</comment>
<keyword evidence="24 33" id="KW-0175">Coiled coil</keyword>
<keyword evidence="31 33" id="KW-1160">Virus entry into host cell</keyword>
<dbReference type="Pfam" id="PF00517">
    <property type="entry name" value="GP41"/>
    <property type="match status" value="1"/>
</dbReference>
<comment type="miscellaneous">
    <text evidence="33">HIV-1 lineages are divided in three main groups, M (for Major), O (for Outlier), and N (for New, or Non-M, Non-O). The vast majority of strains found worldwide belong to the group M. Group O seems to be endemic to and largely confined to Cameroon and neighboring countries in West Central Africa, where these viruses represent a small minority of HIV-1 strains. The group N is represented by a limited number of isolates from Cameroonian persons. The group M is further subdivided in 9 clades or subtypes (A to D, F to H, J and K).</text>
</comment>
<comment type="subcellular location">
    <molecule>Transmembrane protein gp41</molecule>
    <subcellularLocation>
        <location evidence="33">Virion membrane</location>
        <topology evidence="33">Single-pass type I membrane protein</topology>
    </subcellularLocation>
    <subcellularLocation>
        <location evidence="33">Host cell membrane</location>
        <topology evidence="33">Single-pass type I membrane protein</topology>
    </subcellularLocation>
    <subcellularLocation>
        <location evidence="33">Host endosome membrane</location>
        <topology evidence="33">Single-pass type I membrane protein</topology>
    </subcellularLocation>
    <text evidence="33">It is probably concentrated at the site of budding and incorporated into the virions possibly by contacts between the cytoplasmic tail of Env and the N-terminus of Gag.</text>
</comment>
<feature type="disulfide bond" evidence="33">
    <location>
        <begin position="601"/>
        <end position="607"/>
    </location>
</feature>
<evidence type="ECO:0000256" key="1">
    <source>
        <dbReference type="ARBA" id="ARBA00004402"/>
    </source>
</evidence>
<evidence type="ECO:0000256" key="19">
    <source>
        <dbReference type="ARBA" id="ARBA00022870"/>
    </source>
</evidence>
<dbReference type="EMBL" id="KM258902">
    <property type="protein sequence ID" value="AIL84017.1"/>
    <property type="molecule type" value="Genomic_RNA"/>
</dbReference>
<evidence type="ECO:0000256" key="13">
    <source>
        <dbReference type="ARBA" id="ARBA00022685"/>
    </source>
</evidence>
<dbReference type="Gene3D" id="2.170.40.20">
    <property type="entry name" value="Human immunodeficiency virus 1, Gp160, envelope glycoprotein"/>
    <property type="match status" value="2"/>
</dbReference>
<comment type="PTM">
    <text evidence="33">Highly glycosylated by host. The high number of glycan on the protein is reffered to as 'glycan shield' because it contributes to hide protein sequence from adaptive immune system.</text>
</comment>
<dbReference type="GO" id="GO:0016020">
    <property type="term" value="C:membrane"/>
    <property type="evidence" value="ECO:0007669"/>
    <property type="project" value="UniProtKB-UniRule"/>
</dbReference>
<feature type="transmembrane region" description="Helical" evidence="34">
    <location>
        <begin position="20"/>
        <end position="44"/>
    </location>
</feature>
<comment type="subcellular location">
    <molecule>Surface protein gp120</molecule>
    <subcellularLocation>
        <location evidence="33">Virion membrane</location>
        <topology evidence="33">Peripheral membrane protein</topology>
    </subcellularLocation>
    <subcellularLocation>
        <location evidence="33">Host cell membrane</location>
        <topology evidence="33">Peripheral membrane protein</topology>
    </subcellularLocation>
    <subcellularLocation>
        <location evidence="33">Host endosome membrane</location>
        <topology evidence="33">Single-pass type I membrane protein</topology>
    </subcellularLocation>
    <text evidence="33">The surface protein is not anchored to the viral envelope, but associates with the extravirion surface through its binding to TM. It is probably concentrated at the site of budding and incorporated into the virions possibly by contacts between the cytoplasmic tail of Env and the N-terminus of Gag.</text>
</comment>
<keyword evidence="16 33" id="KW-0732">Signal</keyword>
<dbReference type="InterPro" id="IPR036377">
    <property type="entry name" value="Gp120_core_sf"/>
</dbReference>
<evidence type="ECO:0000256" key="2">
    <source>
        <dbReference type="ARBA" id="ARBA00004433"/>
    </source>
</evidence>
<dbReference type="GO" id="GO:0020002">
    <property type="term" value="C:host cell plasma membrane"/>
    <property type="evidence" value="ECO:0007669"/>
    <property type="project" value="UniProtKB-SubCell"/>
</dbReference>
<evidence type="ECO:0000256" key="31">
    <source>
        <dbReference type="ARBA" id="ARBA00023296"/>
    </source>
</evidence>
<keyword evidence="20 33" id="KW-0261">Viral envelope protein</keyword>
<evidence type="ECO:0000256" key="11">
    <source>
        <dbReference type="ARBA" id="ARBA00022581"/>
    </source>
</evidence>
<keyword evidence="15 33" id="KW-0053">Apoptosis</keyword>
<evidence type="ECO:0000256" key="21">
    <source>
        <dbReference type="ARBA" id="ARBA00022890"/>
    </source>
</evidence>
<evidence type="ECO:0000256" key="20">
    <source>
        <dbReference type="ARBA" id="ARBA00022879"/>
    </source>
</evidence>
<evidence type="ECO:0000256" key="27">
    <source>
        <dbReference type="ARBA" id="ARBA00023157"/>
    </source>
</evidence>
<evidence type="ECO:0000256" key="16">
    <source>
        <dbReference type="ARBA" id="ARBA00022729"/>
    </source>
</evidence>
<comment type="caution">
    <text evidence="33 34">Lacks conserved residue(s) required for the propagation of feature annotation.</text>
</comment>
<keyword evidence="25 33" id="KW-0472">Membrane</keyword>
<organism evidence="38">
    <name type="scientific">Human immunodeficiency virus type 1</name>
    <name type="common">HIV-1</name>
    <dbReference type="NCBI Taxonomy" id="11676"/>
    <lineage>
        <taxon>Viruses</taxon>
        <taxon>Riboviria</taxon>
        <taxon>Pararnavirae</taxon>
        <taxon>Artverviricota</taxon>
        <taxon>Revtraviricetes</taxon>
        <taxon>Ortervirales</taxon>
        <taxon>Retroviridae</taxon>
        <taxon>Orthoretrovirinae</taxon>
        <taxon>Lentivirus</taxon>
        <taxon>Lentivirus humimdef1</taxon>
    </lineage>
</organism>
<keyword evidence="21 33" id="KW-1164">Virus endocytosis by host</keyword>
<evidence type="ECO:0000256" key="26">
    <source>
        <dbReference type="ARBA" id="ARBA00023139"/>
    </source>
</evidence>
<reference evidence="38" key="1">
    <citation type="journal article" date="2014" name="Retrovirology">
        <title>Single genome analysis reveals genetic characteristics of Neuroadaptation across HIV-1 envelope.</title>
        <authorList>
            <person name="Evering T.H."/>
            <person name="Kamau E."/>
            <person name="St Bernard L."/>
            <person name="Farmer C.B."/>
            <person name="Kong X.P."/>
            <person name="Markowitz M."/>
        </authorList>
    </citation>
    <scope>NUCLEOTIDE SEQUENCE</scope>
    <source>
        <strain evidence="38">C010312D9</strain>
    </source>
</reference>
<keyword evidence="18 33" id="KW-0946">Virion</keyword>